<name>A0A7X6DRG5_9BACT</name>
<evidence type="ECO:0000313" key="3">
    <source>
        <dbReference type="Proteomes" id="UP000534783"/>
    </source>
</evidence>
<gene>
    <name evidence="2" type="ORF">MNODULE_14725</name>
</gene>
<feature type="signal peptide" evidence="1">
    <location>
        <begin position="1"/>
        <end position="25"/>
    </location>
</feature>
<proteinExistence type="predicted"/>
<feature type="chain" id="PRO_5030846799" evidence="1">
    <location>
        <begin position="26"/>
        <end position="155"/>
    </location>
</feature>
<protein>
    <submittedName>
        <fullName evidence="2">Uncharacterized protein</fullName>
    </submittedName>
</protein>
<comment type="caution">
    <text evidence="2">The sequence shown here is derived from an EMBL/GenBank/DDBJ whole genome shotgun (WGS) entry which is preliminary data.</text>
</comment>
<dbReference type="EMBL" id="VTOW01000003">
    <property type="protein sequence ID" value="NKE72000.1"/>
    <property type="molecule type" value="Genomic_DNA"/>
</dbReference>
<evidence type="ECO:0000313" key="2">
    <source>
        <dbReference type="EMBL" id="NKE72000.1"/>
    </source>
</evidence>
<organism evidence="2 3">
    <name type="scientific">Candidatus Manganitrophus noduliformans</name>
    <dbReference type="NCBI Taxonomy" id="2606439"/>
    <lineage>
        <taxon>Bacteria</taxon>
        <taxon>Pseudomonadati</taxon>
        <taxon>Nitrospirota</taxon>
        <taxon>Nitrospiria</taxon>
        <taxon>Candidatus Troglogloeales</taxon>
        <taxon>Candidatus Manganitrophaceae</taxon>
        <taxon>Candidatus Manganitrophus</taxon>
    </lineage>
</organism>
<evidence type="ECO:0000256" key="1">
    <source>
        <dbReference type="SAM" id="SignalP"/>
    </source>
</evidence>
<accession>A0A7X6DRG5</accession>
<keyword evidence="3" id="KW-1185">Reference proteome</keyword>
<dbReference type="AlphaFoldDB" id="A0A7X6DRG5"/>
<reference evidence="2 3" key="1">
    <citation type="journal article" date="2020" name="Nature">
        <title>Bacterial chemolithoautotrophy via manganese oxidation.</title>
        <authorList>
            <person name="Yu H."/>
            <person name="Leadbetter J.R."/>
        </authorList>
    </citation>
    <scope>NUCLEOTIDE SEQUENCE [LARGE SCALE GENOMIC DNA]</scope>
    <source>
        <strain evidence="2 3">Mn-1</strain>
    </source>
</reference>
<keyword evidence="1" id="KW-0732">Signal</keyword>
<dbReference type="RefSeq" id="WP_168061273.1">
    <property type="nucleotide sequence ID" value="NZ_VTOW01000003.1"/>
</dbReference>
<sequence>MRNLRRFKVVLFLLALLATSLGATAETTDIAEKKRATLDPRLQRFLITPPSEQPKLQKSLSMKLKEKEAATIDVLIGFSGEADLSSIPGLVLRSRIGNVASATVTPAALEAVAENPAVRYIEPAVRLKRFNDVATAASSAVGGPARRRKPGRPSL</sequence>
<dbReference type="Proteomes" id="UP000534783">
    <property type="component" value="Unassembled WGS sequence"/>
</dbReference>